<feature type="region of interest" description="Disordered" evidence="2">
    <location>
        <begin position="387"/>
        <end position="407"/>
    </location>
</feature>
<evidence type="ECO:0000259" key="4">
    <source>
        <dbReference type="PROSITE" id="PS50975"/>
    </source>
</evidence>
<keyword evidence="1" id="KW-0067">ATP-binding</keyword>
<evidence type="ECO:0000256" key="2">
    <source>
        <dbReference type="SAM" id="MobiDB-lite"/>
    </source>
</evidence>
<protein>
    <recommendedName>
        <fullName evidence="4">ATP-grasp domain-containing protein</fullName>
    </recommendedName>
</protein>
<dbReference type="OrthoDB" id="186626at2759"/>
<keyword evidence="6" id="KW-1185">Reference proteome</keyword>
<dbReference type="InterPro" id="IPR036291">
    <property type="entry name" value="NAD(P)-bd_dom_sf"/>
</dbReference>
<dbReference type="GO" id="GO:0005524">
    <property type="term" value="F:ATP binding"/>
    <property type="evidence" value="ECO:0007669"/>
    <property type="project" value="UniProtKB-UniRule"/>
</dbReference>
<dbReference type="eggNOG" id="ENOG502RZZG">
    <property type="taxonomic scope" value="Eukaryota"/>
</dbReference>
<accession>W9W6B8</accession>
<proteinExistence type="predicted"/>
<sequence length="524" mass="58663">MLDGTSSLLAHRLRNAGLLFLSLAFLPLDTLILFISFLFRTILPNEVEHRRREARQDHGFHPRTILVTGIGMTKGLVLARLFYEAGHDVVGADFEPDGALACGRVSRALRKFYRLQTPGISSASSPDMYIQNLLDIVTREKVDLWVSCSGVASAVEDGMAKEVVEKRTKCKAIQFDVHTTQILHEKHSFIQHTRDIGLNVPETHEITSRAEVERILRETPSGRKYIMKTIGVDDSVRADMTLLPKSSGVETSKHLARLKISAQCPWILQQYIRGKEYCTHSLVVNGEVKAFVACPSAELLMHYEALPAESPLSQAMLDFTKRYAANGGRGFTGHLSFDFMVEEGDEKAEDITLYPIECNPRAHTAVALFNGTTAVVDAYLSALDGAENRNGASDDNGNGTPATTQDPTTPVIHPAHHDKYFWIGHDLVTLVILPTSSLLFPLLPSGRSSSSASSTSVRTTLQDHAVFIRHVASPTWKDGTFQPWDPLPWWWLYHFYWPLRFWDCLVRGRKWSRVNVSTTKMFEC</sequence>
<comment type="caution">
    <text evidence="5">The sequence shown here is derived from an EMBL/GenBank/DDBJ whole genome shotgun (WGS) entry which is preliminary data.</text>
</comment>
<feature type="domain" description="ATP-grasp" evidence="4">
    <location>
        <begin position="190"/>
        <end position="384"/>
    </location>
</feature>
<dbReference type="AlphaFoldDB" id="W9W6B8"/>
<keyword evidence="1" id="KW-0547">Nucleotide-binding</keyword>
<keyword evidence="3" id="KW-1133">Transmembrane helix</keyword>
<keyword evidence="3" id="KW-0472">Membrane</keyword>
<name>W9W6B8_9EURO</name>
<evidence type="ECO:0000256" key="3">
    <source>
        <dbReference type="SAM" id="Phobius"/>
    </source>
</evidence>
<feature type="compositionally biased region" description="Polar residues" evidence="2">
    <location>
        <begin position="390"/>
        <end position="407"/>
    </location>
</feature>
<dbReference type="SUPFAM" id="SSF51735">
    <property type="entry name" value="NAD(P)-binding Rossmann-fold domains"/>
    <property type="match status" value="1"/>
</dbReference>
<dbReference type="EMBL" id="AMGW01000003">
    <property type="protein sequence ID" value="EXJ60540.1"/>
    <property type="molecule type" value="Genomic_DNA"/>
</dbReference>
<dbReference type="Proteomes" id="UP000019473">
    <property type="component" value="Unassembled WGS sequence"/>
</dbReference>
<evidence type="ECO:0000256" key="1">
    <source>
        <dbReference type="PROSITE-ProRule" id="PRU00409"/>
    </source>
</evidence>
<dbReference type="PROSITE" id="PS50975">
    <property type="entry name" value="ATP_GRASP"/>
    <property type="match status" value="1"/>
</dbReference>
<reference evidence="5 6" key="1">
    <citation type="submission" date="2013-03" db="EMBL/GenBank/DDBJ databases">
        <title>The Genome Sequence of Cladophialophora yegresii CBS 114405.</title>
        <authorList>
            <consortium name="The Broad Institute Genomics Platform"/>
            <person name="Cuomo C."/>
            <person name="de Hoog S."/>
            <person name="Gorbushina A."/>
            <person name="Walker B."/>
            <person name="Young S.K."/>
            <person name="Zeng Q."/>
            <person name="Gargeya S."/>
            <person name="Fitzgerald M."/>
            <person name="Haas B."/>
            <person name="Abouelleil A."/>
            <person name="Allen A.W."/>
            <person name="Alvarado L."/>
            <person name="Arachchi H.M."/>
            <person name="Berlin A.M."/>
            <person name="Chapman S.B."/>
            <person name="Gainer-Dewar J."/>
            <person name="Goldberg J."/>
            <person name="Griggs A."/>
            <person name="Gujja S."/>
            <person name="Hansen M."/>
            <person name="Howarth C."/>
            <person name="Imamovic A."/>
            <person name="Ireland A."/>
            <person name="Larimer J."/>
            <person name="McCowan C."/>
            <person name="Murphy C."/>
            <person name="Pearson M."/>
            <person name="Poon T.W."/>
            <person name="Priest M."/>
            <person name="Roberts A."/>
            <person name="Saif S."/>
            <person name="Shea T."/>
            <person name="Sisk P."/>
            <person name="Sykes S."/>
            <person name="Wortman J."/>
            <person name="Nusbaum C."/>
            <person name="Birren B."/>
        </authorList>
    </citation>
    <scope>NUCLEOTIDE SEQUENCE [LARGE SCALE GENOMIC DNA]</scope>
    <source>
        <strain evidence="5 6">CBS 114405</strain>
    </source>
</reference>
<evidence type="ECO:0000313" key="5">
    <source>
        <dbReference type="EMBL" id="EXJ60540.1"/>
    </source>
</evidence>
<dbReference type="STRING" id="1182544.W9W6B8"/>
<dbReference type="Gene3D" id="3.30.470.20">
    <property type="entry name" value="ATP-grasp fold, B domain"/>
    <property type="match status" value="1"/>
</dbReference>
<dbReference type="RefSeq" id="XP_007756893.1">
    <property type="nucleotide sequence ID" value="XM_007758703.1"/>
</dbReference>
<dbReference type="GO" id="GO:0046872">
    <property type="term" value="F:metal ion binding"/>
    <property type="evidence" value="ECO:0007669"/>
    <property type="project" value="InterPro"/>
</dbReference>
<dbReference type="GeneID" id="19179278"/>
<feature type="transmembrane region" description="Helical" evidence="3">
    <location>
        <begin position="20"/>
        <end position="43"/>
    </location>
</feature>
<keyword evidence="3" id="KW-0812">Transmembrane</keyword>
<evidence type="ECO:0000313" key="6">
    <source>
        <dbReference type="Proteomes" id="UP000019473"/>
    </source>
</evidence>
<dbReference type="VEuPathDB" id="FungiDB:A1O7_04693"/>
<dbReference type="Gene3D" id="3.40.50.20">
    <property type="match status" value="1"/>
</dbReference>
<organism evidence="5 6">
    <name type="scientific">Cladophialophora yegresii CBS 114405</name>
    <dbReference type="NCBI Taxonomy" id="1182544"/>
    <lineage>
        <taxon>Eukaryota</taxon>
        <taxon>Fungi</taxon>
        <taxon>Dikarya</taxon>
        <taxon>Ascomycota</taxon>
        <taxon>Pezizomycotina</taxon>
        <taxon>Eurotiomycetes</taxon>
        <taxon>Chaetothyriomycetidae</taxon>
        <taxon>Chaetothyriales</taxon>
        <taxon>Herpotrichiellaceae</taxon>
        <taxon>Cladophialophora</taxon>
    </lineage>
</organism>
<dbReference type="InterPro" id="IPR011761">
    <property type="entry name" value="ATP-grasp"/>
</dbReference>
<dbReference type="SUPFAM" id="SSF56059">
    <property type="entry name" value="Glutathione synthetase ATP-binding domain-like"/>
    <property type="match status" value="1"/>
</dbReference>
<gene>
    <name evidence="5" type="ORF">A1O7_04693</name>
</gene>
<dbReference type="HOGENOM" id="CLU_026180_1_0_1"/>